<evidence type="ECO:0000256" key="2">
    <source>
        <dbReference type="ARBA" id="ARBA00022475"/>
    </source>
</evidence>
<accession>A0A9W6K185</accession>
<dbReference type="EC" id="7.6.2.11" evidence="7"/>
<comment type="function">
    <text evidence="7">Part of the ABC transporter complex PotABCD involved in spermidine/putrescine import. Responsible for energy coupling to the transport system.</text>
</comment>
<dbReference type="InterPro" id="IPR003593">
    <property type="entry name" value="AAA+_ATPase"/>
</dbReference>
<dbReference type="InterPro" id="IPR027417">
    <property type="entry name" value="P-loop_NTPase"/>
</dbReference>
<evidence type="ECO:0000259" key="8">
    <source>
        <dbReference type="PROSITE" id="PS50893"/>
    </source>
</evidence>
<keyword evidence="3 7" id="KW-0547">Nucleotide-binding</keyword>
<evidence type="ECO:0000256" key="6">
    <source>
        <dbReference type="ARBA" id="ARBA00023136"/>
    </source>
</evidence>
<dbReference type="Gene3D" id="3.40.50.300">
    <property type="entry name" value="P-loop containing nucleotide triphosphate hydrolases"/>
    <property type="match status" value="1"/>
</dbReference>
<keyword evidence="1 7" id="KW-0813">Transport</keyword>
<evidence type="ECO:0000256" key="4">
    <source>
        <dbReference type="ARBA" id="ARBA00022840"/>
    </source>
</evidence>
<reference evidence="9" key="2">
    <citation type="submission" date="2023-01" db="EMBL/GenBank/DDBJ databases">
        <authorList>
            <person name="Sun Q."/>
            <person name="Evtushenko L."/>
        </authorList>
    </citation>
    <scope>NUCLEOTIDE SEQUENCE</scope>
    <source>
        <strain evidence="9">VKM B-2789</strain>
    </source>
</reference>
<reference evidence="9" key="1">
    <citation type="journal article" date="2014" name="Int. J. Syst. Evol. Microbiol.">
        <title>Complete genome sequence of Corynebacterium casei LMG S-19264T (=DSM 44701T), isolated from a smear-ripened cheese.</title>
        <authorList>
            <consortium name="US DOE Joint Genome Institute (JGI-PGF)"/>
            <person name="Walter F."/>
            <person name="Albersmeier A."/>
            <person name="Kalinowski J."/>
            <person name="Ruckert C."/>
        </authorList>
    </citation>
    <scope>NUCLEOTIDE SEQUENCE</scope>
    <source>
        <strain evidence="9">VKM B-2789</strain>
    </source>
</reference>
<dbReference type="InterPro" id="IPR003439">
    <property type="entry name" value="ABC_transporter-like_ATP-bd"/>
</dbReference>
<keyword evidence="6 7" id="KW-0472">Membrane</keyword>
<gene>
    <name evidence="7" type="primary">potA</name>
    <name evidence="9" type="ORF">GCM10017653_41990</name>
</gene>
<dbReference type="Pfam" id="PF08402">
    <property type="entry name" value="TOBE_2"/>
    <property type="match status" value="1"/>
</dbReference>
<dbReference type="InterPro" id="IPR050093">
    <property type="entry name" value="ABC_SmlMolc_Importer"/>
</dbReference>
<dbReference type="GO" id="GO:0005524">
    <property type="term" value="F:ATP binding"/>
    <property type="evidence" value="ECO:0007669"/>
    <property type="project" value="UniProtKB-KW"/>
</dbReference>
<evidence type="ECO:0000256" key="7">
    <source>
        <dbReference type="RuleBase" id="RU364083"/>
    </source>
</evidence>
<comment type="similarity">
    <text evidence="7">Belongs to the ABC transporter superfamily. Spermidine/putrescine importer (TC 3.A.1.11.1) family.</text>
</comment>
<dbReference type="GO" id="GO:0015697">
    <property type="term" value="P:quaternary ammonium group transport"/>
    <property type="evidence" value="ECO:0007669"/>
    <property type="project" value="UniProtKB-ARBA"/>
</dbReference>
<dbReference type="Proteomes" id="UP001143330">
    <property type="component" value="Unassembled WGS sequence"/>
</dbReference>
<evidence type="ECO:0000256" key="5">
    <source>
        <dbReference type="ARBA" id="ARBA00022967"/>
    </source>
</evidence>
<sequence>MNDMSSSQALGTFPDTSRTRGARVEFDRVSKDYGELTVLHETSLTIEAGEFFALIGPSGSGKSTLLGVLAGFVPPSYGAVKVDGTDIVAVPPYRRNIGMVFQNYALFPHMSVAENIGFPLKMRGCGKGEIAERVKKALAMVRLEALGERRPAQLSGGQQQRVALARAAVYDPRLLLMDEPLGALDKNLREEMQDEIKRFQRAFGATVIYVTHDQQEAAFLADRLAVMRGGMLEQIGTPRQLYEMPGTHFVASFLGEASLLPVAEIVERHGREVTVRTQGGLVLRALAPSRVSERRAVCLRPENIAIGASARERDNHFLGVVEEAVFTTGTLRYRVRLPGTDGALTVRVPSHPGIELLPPGASVDIGWDATMAVTIAEE</sequence>
<dbReference type="AlphaFoldDB" id="A0A9W6K185"/>
<dbReference type="SMART" id="SM00382">
    <property type="entry name" value="AAA"/>
    <property type="match status" value="1"/>
</dbReference>
<dbReference type="SUPFAM" id="SSF52540">
    <property type="entry name" value="P-loop containing nucleoside triphosphate hydrolases"/>
    <property type="match status" value="1"/>
</dbReference>
<dbReference type="InterPro" id="IPR005893">
    <property type="entry name" value="PotA-like"/>
</dbReference>
<dbReference type="EMBL" id="BSFM01000017">
    <property type="protein sequence ID" value="GLK86129.1"/>
    <property type="molecule type" value="Genomic_DNA"/>
</dbReference>
<proteinExistence type="inferred from homology"/>
<keyword evidence="10" id="KW-1185">Reference proteome</keyword>
<evidence type="ECO:0000313" key="9">
    <source>
        <dbReference type="EMBL" id="GLK86129.1"/>
    </source>
</evidence>
<dbReference type="GO" id="GO:0043190">
    <property type="term" value="C:ATP-binding cassette (ABC) transporter complex"/>
    <property type="evidence" value="ECO:0007669"/>
    <property type="project" value="InterPro"/>
</dbReference>
<protein>
    <recommendedName>
        <fullName evidence="7">Spermidine/putrescine import ATP-binding protein PotA</fullName>
        <ecNumber evidence="7">7.6.2.11</ecNumber>
    </recommendedName>
</protein>
<name>A0A9W6K185_9HYPH</name>
<evidence type="ECO:0000256" key="1">
    <source>
        <dbReference type="ARBA" id="ARBA00022448"/>
    </source>
</evidence>
<dbReference type="InterPro" id="IPR008995">
    <property type="entry name" value="Mo/tungstate-bd_C_term_dom"/>
</dbReference>
<keyword evidence="4 7" id="KW-0067">ATP-binding</keyword>
<dbReference type="GO" id="GO:0016887">
    <property type="term" value="F:ATP hydrolysis activity"/>
    <property type="evidence" value="ECO:0007669"/>
    <property type="project" value="InterPro"/>
</dbReference>
<dbReference type="InterPro" id="IPR017871">
    <property type="entry name" value="ABC_transporter-like_CS"/>
</dbReference>
<dbReference type="PANTHER" id="PTHR42781">
    <property type="entry name" value="SPERMIDINE/PUTRESCINE IMPORT ATP-BINDING PROTEIN POTA"/>
    <property type="match status" value="1"/>
</dbReference>
<dbReference type="NCBIfam" id="TIGR01187">
    <property type="entry name" value="potA"/>
    <property type="match status" value="1"/>
</dbReference>
<dbReference type="RefSeq" id="WP_246546170.1">
    <property type="nucleotide sequence ID" value="NZ_BSFM01000017.1"/>
</dbReference>
<dbReference type="PANTHER" id="PTHR42781:SF4">
    <property type="entry name" value="SPERMIDINE_PUTRESCINE IMPORT ATP-BINDING PROTEIN POTA"/>
    <property type="match status" value="1"/>
</dbReference>
<comment type="subunit">
    <text evidence="7">The complex is composed of two ATP-binding proteins (PotA), two transmembrane proteins (PotB and PotC) and a solute-binding protein (PotD).</text>
</comment>
<evidence type="ECO:0000256" key="3">
    <source>
        <dbReference type="ARBA" id="ARBA00022741"/>
    </source>
</evidence>
<dbReference type="FunFam" id="3.40.50.300:FF:000425">
    <property type="entry name" value="Probable ABC transporter, ATP-binding subunit"/>
    <property type="match status" value="1"/>
</dbReference>
<keyword evidence="2 7" id="KW-1003">Cell membrane</keyword>
<feature type="domain" description="ABC transporter" evidence="8">
    <location>
        <begin position="24"/>
        <end position="254"/>
    </location>
</feature>
<dbReference type="PROSITE" id="PS00211">
    <property type="entry name" value="ABC_TRANSPORTER_1"/>
    <property type="match status" value="1"/>
</dbReference>
<dbReference type="SUPFAM" id="SSF50331">
    <property type="entry name" value="MOP-like"/>
    <property type="match status" value="1"/>
</dbReference>
<dbReference type="PROSITE" id="PS50893">
    <property type="entry name" value="ABC_TRANSPORTER_2"/>
    <property type="match status" value="1"/>
</dbReference>
<organism evidence="9 10">
    <name type="scientific">Ancylobacter defluvii</name>
    <dbReference type="NCBI Taxonomy" id="1282440"/>
    <lineage>
        <taxon>Bacteria</taxon>
        <taxon>Pseudomonadati</taxon>
        <taxon>Pseudomonadota</taxon>
        <taxon>Alphaproteobacteria</taxon>
        <taxon>Hyphomicrobiales</taxon>
        <taxon>Xanthobacteraceae</taxon>
        <taxon>Ancylobacter</taxon>
    </lineage>
</organism>
<dbReference type="InterPro" id="IPR013611">
    <property type="entry name" value="Transp-assoc_OB_typ2"/>
</dbReference>
<comment type="caution">
    <text evidence="9">The sequence shown here is derived from an EMBL/GenBank/DDBJ whole genome shotgun (WGS) entry which is preliminary data.</text>
</comment>
<keyword evidence="5 7" id="KW-1278">Translocase</keyword>
<comment type="catalytic activity">
    <reaction evidence="7">
        <text>ATP + H2O + polyamine-[polyamine-binding protein]Side 1 = ADP + phosphate + polyamineSide 2 + [polyamine-binding protein]Side 1.</text>
        <dbReference type="EC" id="7.6.2.11"/>
    </reaction>
</comment>
<dbReference type="Pfam" id="PF00005">
    <property type="entry name" value="ABC_tran"/>
    <property type="match status" value="1"/>
</dbReference>
<dbReference type="GO" id="GO:0015417">
    <property type="term" value="F:ABC-type polyamine transporter activity"/>
    <property type="evidence" value="ECO:0007669"/>
    <property type="project" value="UniProtKB-EC"/>
</dbReference>
<evidence type="ECO:0000313" key="10">
    <source>
        <dbReference type="Proteomes" id="UP001143330"/>
    </source>
</evidence>